<evidence type="ECO:0000313" key="3">
    <source>
        <dbReference type="EMBL" id="KAA8827802.1"/>
    </source>
</evidence>
<gene>
    <name evidence="3" type="ORF">EMO91_08230</name>
</gene>
<dbReference type="EMBL" id="RZUH01000005">
    <property type="protein sequence ID" value="KAA8827802.1"/>
    <property type="molecule type" value="Genomic_DNA"/>
</dbReference>
<organism evidence="3 4">
    <name type="scientific">Bifidobacterium myosotis</name>
    <dbReference type="NCBI Taxonomy" id="1630166"/>
    <lineage>
        <taxon>Bacteria</taxon>
        <taxon>Bacillati</taxon>
        <taxon>Actinomycetota</taxon>
        <taxon>Actinomycetes</taxon>
        <taxon>Bifidobacteriales</taxon>
        <taxon>Bifidobacteriaceae</taxon>
        <taxon>Bifidobacterium</taxon>
    </lineage>
</organism>
<protein>
    <submittedName>
        <fullName evidence="3">DUF5067 domain-containing protein</fullName>
    </submittedName>
</protein>
<sequence>MTFDALARPEVYQNGLQTNRVMFSRDGDVPGYDADSMRTDVAPGESLTTTLAYSLRDASAPIIPMQAEGTRKAFRTESDGNDAKGL</sequence>
<evidence type="ECO:0000313" key="4">
    <source>
        <dbReference type="Proteomes" id="UP000410049"/>
    </source>
</evidence>
<accession>A0A5M9ZLP9</accession>
<dbReference type="Proteomes" id="UP000410049">
    <property type="component" value="Unassembled WGS sequence"/>
</dbReference>
<name>A0A5M9ZLP9_9BIFI</name>
<reference evidence="3 4" key="1">
    <citation type="journal article" date="2019" name="Syst. Appl. Microbiol.">
        <title>Characterization of Bifidobacterium species in feaces of the Egyptian fruit bat: Description of B. vespertilionis sp. nov. and B. rousetti sp. nov.</title>
        <authorList>
            <person name="Modesto M."/>
            <person name="Satti M."/>
            <person name="Watanabe K."/>
            <person name="Puglisi E."/>
            <person name="Morelli L."/>
            <person name="Huang C.-H."/>
            <person name="Liou J.-S."/>
            <person name="Miyashita M."/>
            <person name="Tamura T."/>
            <person name="Saito S."/>
            <person name="Mori K."/>
            <person name="Huang L."/>
            <person name="Sciavilla P."/>
            <person name="Sandri C."/>
            <person name="Spiezio C."/>
            <person name="Vitali F."/>
            <person name="Cavalieri D."/>
            <person name="Perpetuini G."/>
            <person name="Tofalo R."/>
            <person name="Bonetti A."/>
            <person name="Arita M."/>
            <person name="Mattarelli P."/>
        </authorList>
    </citation>
    <scope>NUCLEOTIDE SEQUENCE [LARGE SCALE GENOMIC DNA]</scope>
    <source>
        <strain evidence="3 4">RST17</strain>
    </source>
</reference>
<dbReference type="AlphaFoldDB" id="A0A5M9ZLP9"/>
<dbReference type="InterPro" id="IPR031989">
    <property type="entry name" value="DUF5067"/>
</dbReference>
<feature type="compositionally biased region" description="Basic and acidic residues" evidence="1">
    <location>
        <begin position="69"/>
        <end position="86"/>
    </location>
</feature>
<comment type="caution">
    <text evidence="3">The sequence shown here is derived from an EMBL/GenBank/DDBJ whole genome shotgun (WGS) entry which is preliminary data.</text>
</comment>
<evidence type="ECO:0000256" key="1">
    <source>
        <dbReference type="SAM" id="MobiDB-lite"/>
    </source>
</evidence>
<feature type="region of interest" description="Disordered" evidence="1">
    <location>
        <begin position="66"/>
        <end position="86"/>
    </location>
</feature>
<proteinExistence type="predicted"/>
<evidence type="ECO:0000259" key="2">
    <source>
        <dbReference type="Pfam" id="PF16729"/>
    </source>
</evidence>
<feature type="domain" description="DUF5067" evidence="2">
    <location>
        <begin position="2"/>
        <end position="62"/>
    </location>
</feature>
<dbReference type="Pfam" id="PF16729">
    <property type="entry name" value="DUF5067"/>
    <property type="match status" value="1"/>
</dbReference>